<gene>
    <name evidence="3" type="ORF">FNH08_02160</name>
</gene>
<dbReference type="InterPro" id="IPR039708">
    <property type="entry name" value="MT1774/Rv1733c-like"/>
</dbReference>
<sequence>MSAQGSPRASGPQRPHQERRSSKRVNPLRRTSDQVEAWCSGLLLVVLVLGLPVASVSAGLAVHASTMRTVQAQSAERFQVTARVTSAPEAAPGSASVEKQRVRLSWTGEDGRQRTGTARVSLDKTAGSTVRIWVDREGTVQDPPMSAVNAKAAGWLMGGMTAVGVYAGVVATRKGMRLVLDRRRYAQWDAEWDLVEPLWSARFHM</sequence>
<keyword evidence="2" id="KW-0812">Transmembrane</keyword>
<dbReference type="AlphaFoldDB" id="A0A5N8XA64"/>
<dbReference type="OrthoDB" id="5190576at2"/>
<protein>
    <submittedName>
        <fullName evidence="3">Uncharacterized protein</fullName>
    </submittedName>
</protein>
<feature type="transmembrane region" description="Helical" evidence="2">
    <location>
        <begin position="37"/>
        <end position="62"/>
    </location>
</feature>
<dbReference type="EMBL" id="VJZC01000006">
    <property type="protein sequence ID" value="MPY56026.1"/>
    <property type="molecule type" value="Genomic_DNA"/>
</dbReference>
<evidence type="ECO:0000313" key="4">
    <source>
        <dbReference type="Proteomes" id="UP000400924"/>
    </source>
</evidence>
<evidence type="ECO:0000256" key="1">
    <source>
        <dbReference type="SAM" id="MobiDB-lite"/>
    </source>
</evidence>
<name>A0A5N8XA64_9ACTN</name>
<reference evidence="3 4" key="1">
    <citation type="submission" date="2019-07" db="EMBL/GenBank/DDBJ databases">
        <title>New species of Amycolatopsis and Streptomyces.</title>
        <authorList>
            <person name="Duangmal K."/>
            <person name="Teo W.F.A."/>
            <person name="Lipun K."/>
        </authorList>
    </citation>
    <scope>NUCLEOTIDE SEQUENCE [LARGE SCALE GENOMIC DNA]</scope>
    <source>
        <strain evidence="3 4">NBRC 106415</strain>
    </source>
</reference>
<dbReference type="RefSeq" id="WP_152769504.1">
    <property type="nucleotide sequence ID" value="NZ_VJZC01000006.1"/>
</dbReference>
<evidence type="ECO:0000256" key="2">
    <source>
        <dbReference type="SAM" id="Phobius"/>
    </source>
</evidence>
<proteinExistence type="predicted"/>
<keyword evidence="2" id="KW-0472">Membrane</keyword>
<dbReference type="PANTHER" id="PTHR42305:SF1">
    <property type="entry name" value="MEMBRANE PROTEIN RV1733C-RELATED"/>
    <property type="match status" value="1"/>
</dbReference>
<organism evidence="3 4">
    <name type="scientific">Streptomyces spongiae</name>
    <dbReference type="NCBI Taxonomy" id="565072"/>
    <lineage>
        <taxon>Bacteria</taxon>
        <taxon>Bacillati</taxon>
        <taxon>Actinomycetota</taxon>
        <taxon>Actinomycetes</taxon>
        <taxon>Kitasatosporales</taxon>
        <taxon>Streptomycetaceae</taxon>
        <taxon>Streptomyces</taxon>
    </lineage>
</organism>
<dbReference type="Proteomes" id="UP000400924">
    <property type="component" value="Unassembled WGS sequence"/>
</dbReference>
<comment type="caution">
    <text evidence="3">The sequence shown here is derived from an EMBL/GenBank/DDBJ whole genome shotgun (WGS) entry which is preliminary data.</text>
</comment>
<accession>A0A5N8XA64</accession>
<dbReference type="PANTHER" id="PTHR42305">
    <property type="entry name" value="MEMBRANE PROTEIN RV1733C-RELATED"/>
    <property type="match status" value="1"/>
</dbReference>
<evidence type="ECO:0000313" key="3">
    <source>
        <dbReference type="EMBL" id="MPY56026.1"/>
    </source>
</evidence>
<keyword evidence="2" id="KW-1133">Transmembrane helix</keyword>
<keyword evidence="4" id="KW-1185">Reference proteome</keyword>
<feature type="region of interest" description="Disordered" evidence="1">
    <location>
        <begin position="1"/>
        <end position="30"/>
    </location>
</feature>
<feature type="transmembrane region" description="Helical" evidence="2">
    <location>
        <begin position="152"/>
        <end position="172"/>
    </location>
</feature>